<dbReference type="KEGG" id="ttt:THITE_151358"/>
<sequence length="138" mass="16428">MSPERWGSIPPDFARVLSDKFTLRDLATSLKQTISISKNEMKDLLRRCGRQIWEKLKEKARPEYQGNIWQNRDYRVDAGSALRDWPRVKSWNLQVNREAAREVLRGRTTHQTLFWDGFDLDNVPKYGVWEKSILDRFM</sequence>
<dbReference type="eggNOG" id="ENOG502RKJN">
    <property type="taxonomic scope" value="Eukaryota"/>
</dbReference>
<protein>
    <submittedName>
        <fullName evidence="1">Uncharacterized protein</fullName>
    </submittedName>
</protein>
<dbReference type="GeneID" id="11516648"/>
<dbReference type="EMBL" id="CP003010">
    <property type="protein sequence ID" value="AEO67134.1"/>
    <property type="molecule type" value="Genomic_DNA"/>
</dbReference>
<name>G2QYZ5_THETT</name>
<dbReference type="HOGENOM" id="CLU_1856687_0_0_1"/>
<dbReference type="OrthoDB" id="5429569at2759"/>
<evidence type="ECO:0000313" key="2">
    <source>
        <dbReference type="Proteomes" id="UP000008181"/>
    </source>
</evidence>
<organism evidence="1 2">
    <name type="scientific">Thermothielavioides terrestris (strain ATCC 38088 / NRRL 8126)</name>
    <name type="common">Thielavia terrestris</name>
    <dbReference type="NCBI Taxonomy" id="578455"/>
    <lineage>
        <taxon>Eukaryota</taxon>
        <taxon>Fungi</taxon>
        <taxon>Dikarya</taxon>
        <taxon>Ascomycota</taxon>
        <taxon>Pezizomycotina</taxon>
        <taxon>Sordariomycetes</taxon>
        <taxon>Sordariomycetidae</taxon>
        <taxon>Sordariales</taxon>
        <taxon>Chaetomiaceae</taxon>
        <taxon>Thermothielavioides</taxon>
        <taxon>Thermothielavioides terrestris</taxon>
    </lineage>
</organism>
<dbReference type="AlphaFoldDB" id="G2QYZ5"/>
<keyword evidence="2" id="KW-1185">Reference proteome</keyword>
<evidence type="ECO:0000313" key="1">
    <source>
        <dbReference type="EMBL" id="AEO67134.1"/>
    </source>
</evidence>
<gene>
    <name evidence="1" type="ORF">THITE_151358</name>
</gene>
<dbReference type="Proteomes" id="UP000008181">
    <property type="component" value="Chromosome 2"/>
</dbReference>
<proteinExistence type="predicted"/>
<reference evidence="1 2" key="1">
    <citation type="journal article" date="2011" name="Nat. Biotechnol.">
        <title>Comparative genomic analysis of the thermophilic biomass-degrading fungi Myceliophthora thermophila and Thielavia terrestris.</title>
        <authorList>
            <person name="Berka R.M."/>
            <person name="Grigoriev I.V."/>
            <person name="Otillar R."/>
            <person name="Salamov A."/>
            <person name="Grimwood J."/>
            <person name="Reid I."/>
            <person name="Ishmael N."/>
            <person name="John T."/>
            <person name="Darmond C."/>
            <person name="Moisan M.-C."/>
            <person name="Henrissat B."/>
            <person name="Coutinho P.M."/>
            <person name="Lombard V."/>
            <person name="Natvig D.O."/>
            <person name="Lindquist E."/>
            <person name="Schmutz J."/>
            <person name="Lucas S."/>
            <person name="Harris P."/>
            <person name="Powlowski J."/>
            <person name="Bellemare A."/>
            <person name="Taylor D."/>
            <person name="Butler G."/>
            <person name="de Vries R.P."/>
            <person name="Allijn I.E."/>
            <person name="van den Brink J."/>
            <person name="Ushinsky S."/>
            <person name="Storms R."/>
            <person name="Powell A.J."/>
            <person name="Paulsen I.T."/>
            <person name="Elbourne L.D.H."/>
            <person name="Baker S.E."/>
            <person name="Magnuson J."/>
            <person name="LaBoissiere S."/>
            <person name="Clutterbuck A.J."/>
            <person name="Martinez D."/>
            <person name="Wogulis M."/>
            <person name="de Leon A.L."/>
            <person name="Rey M.W."/>
            <person name="Tsang A."/>
        </authorList>
    </citation>
    <scope>NUCLEOTIDE SEQUENCE [LARGE SCALE GENOMIC DNA]</scope>
    <source>
        <strain evidence="2">ATCC 38088 / NRRL 8126</strain>
    </source>
</reference>
<accession>G2QYZ5</accession>
<dbReference type="RefSeq" id="XP_003653470.1">
    <property type="nucleotide sequence ID" value="XM_003653422.1"/>
</dbReference>